<dbReference type="SMART" id="SM00409">
    <property type="entry name" value="IG"/>
    <property type="match status" value="3"/>
</dbReference>
<evidence type="ECO:0000256" key="11">
    <source>
        <dbReference type="ARBA" id="ARBA00023170"/>
    </source>
</evidence>
<feature type="domain" description="Ig-like" evidence="20">
    <location>
        <begin position="149"/>
        <end position="229"/>
    </location>
</feature>
<evidence type="ECO:0000313" key="22">
    <source>
        <dbReference type="Proteomes" id="UP000052978"/>
    </source>
</evidence>
<dbReference type="GO" id="GO:0004908">
    <property type="term" value="F:interleukin-1 receptor activity"/>
    <property type="evidence" value="ECO:0007669"/>
    <property type="project" value="InterPro"/>
</dbReference>
<evidence type="ECO:0000259" key="19">
    <source>
        <dbReference type="PROSITE" id="PS50104"/>
    </source>
</evidence>
<keyword evidence="3 18" id="KW-0812">Transmembrane</keyword>
<comment type="subcellular location">
    <subcellularLocation>
        <location evidence="1">Membrane</location>
        <topology evidence="1">Single-pass type I membrane protein</topology>
    </subcellularLocation>
</comment>
<feature type="domain" description="Ig-like" evidence="20">
    <location>
        <begin position="50"/>
        <end position="131"/>
    </location>
</feature>
<gene>
    <name evidence="21" type="ORF">D623_10006811</name>
</gene>
<dbReference type="InterPro" id="IPR035897">
    <property type="entry name" value="Toll_tir_struct_dom_sf"/>
</dbReference>
<dbReference type="InterPro" id="IPR036179">
    <property type="entry name" value="Ig-like_dom_sf"/>
</dbReference>
<dbReference type="CDD" id="cd05757">
    <property type="entry name" value="Ig2_IL1R-like"/>
    <property type="match status" value="1"/>
</dbReference>
<keyword evidence="10" id="KW-1015">Disulfide bond</keyword>
<evidence type="ECO:0000313" key="21">
    <source>
        <dbReference type="EMBL" id="EPQ09425.1"/>
    </source>
</evidence>
<dbReference type="EMBL" id="KE162728">
    <property type="protein sequence ID" value="EPQ09425.1"/>
    <property type="molecule type" value="Genomic_DNA"/>
</dbReference>
<keyword evidence="6" id="KW-0378">Hydrolase</keyword>
<evidence type="ECO:0000256" key="17">
    <source>
        <dbReference type="ARBA" id="ARBA00078535"/>
    </source>
</evidence>
<dbReference type="SMART" id="SM00255">
    <property type="entry name" value="TIR"/>
    <property type="match status" value="1"/>
</dbReference>
<keyword evidence="22" id="KW-1185">Reference proteome</keyword>
<dbReference type="GO" id="GO:0050727">
    <property type="term" value="P:regulation of inflammatory response"/>
    <property type="evidence" value="ECO:0007669"/>
    <property type="project" value="TreeGrafter"/>
</dbReference>
<evidence type="ECO:0000256" key="1">
    <source>
        <dbReference type="ARBA" id="ARBA00004479"/>
    </source>
</evidence>
<dbReference type="InterPro" id="IPR003599">
    <property type="entry name" value="Ig_sub"/>
</dbReference>
<dbReference type="PRINTS" id="PR01536">
    <property type="entry name" value="INTRLKN1R12F"/>
</dbReference>
<dbReference type="GO" id="GO:0006952">
    <property type="term" value="P:defense response"/>
    <property type="evidence" value="ECO:0007669"/>
    <property type="project" value="UniProtKB-ARBA"/>
</dbReference>
<keyword evidence="11 21" id="KW-0675">Receptor</keyword>
<evidence type="ECO:0000256" key="4">
    <source>
        <dbReference type="ARBA" id="ARBA00022729"/>
    </source>
</evidence>
<dbReference type="InterPro" id="IPR004074">
    <property type="entry name" value="IL-1_rcpt_I/II-typ"/>
</dbReference>
<evidence type="ECO:0000256" key="9">
    <source>
        <dbReference type="ARBA" id="ARBA00023136"/>
    </source>
</evidence>
<dbReference type="InterPro" id="IPR015621">
    <property type="entry name" value="IL-1_rcpt_fam"/>
</dbReference>
<dbReference type="Pfam" id="PF01582">
    <property type="entry name" value="TIR"/>
    <property type="match status" value="1"/>
</dbReference>
<keyword evidence="13" id="KW-0393">Immunoglobulin domain</keyword>
<proteinExistence type="inferred from homology"/>
<keyword evidence="12" id="KW-0325">Glycoprotein</keyword>
<dbReference type="SUPFAM" id="SSF52200">
    <property type="entry name" value="Toll/Interleukin receptor TIR domain"/>
    <property type="match status" value="1"/>
</dbReference>
<dbReference type="PROSITE" id="PS50835">
    <property type="entry name" value="IG_LIKE"/>
    <property type="match status" value="2"/>
</dbReference>
<evidence type="ECO:0000259" key="20">
    <source>
        <dbReference type="PROSITE" id="PS50835"/>
    </source>
</evidence>
<dbReference type="GO" id="GO:0016787">
    <property type="term" value="F:hydrolase activity"/>
    <property type="evidence" value="ECO:0007669"/>
    <property type="project" value="UniProtKB-KW"/>
</dbReference>
<dbReference type="eggNOG" id="ENOG502QWEU">
    <property type="taxonomic scope" value="Eukaryota"/>
</dbReference>
<keyword evidence="9 18" id="KW-0472">Membrane</keyword>
<name>S7N0I1_MYOBR</name>
<evidence type="ECO:0000256" key="13">
    <source>
        <dbReference type="ARBA" id="ARBA00023319"/>
    </source>
</evidence>
<dbReference type="PANTHER" id="PTHR11890:SF9">
    <property type="entry name" value="INTERLEUKIN-1 RECEPTOR-LIKE 2"/>
    <property type="match status" value="1"/>
</dbReference>
<dbReference type="FunFam" id="2.60.40.10:FF:001096">
    <property type="entry name" value="Interleukin 1 receptor like 2"/>
    <property type="match status" value="1"/>
</dbReference>
<dbReference type="FunFam" id="3.40.50.10140:FF:000002">
    <property type="entry name" value="Interleukin 1 receptor accessory protein"/>
    <property type="match status" value="1"/>
</dbReference>
<organism evidence="21 22">
    <name type="scientific">Myotis brandtii</name>
    <name type="common">Brandt's bat</name>
    <dbReference type="NCBI Taxonomy" id="109478"/>
    <lineage>
        <taxon>Eukaryota</taxon>
        <taxon>Metazoa</taxon>
        <taxon>Chordata</taxon>
        <taxon>Craniata</taxon>
        <taxon>Vertebrata</taxon>
        <taxon>Euteleostomi</taxon>
        <taxon>Mammalia</taxon>
        <taxon>Eutheria</taxon>
        <taxon>Laurasiatheria</taxon>
        <taxon>Chiroptera</taxon>
        <taxon>Yangochiroptera</taxon>
        <taxon>Vespertilionidae</taxon>
        <taxon>Myotis</taxon>
    </lineage>
</organism>
<sequence>MAQGKSKPGDLVERNFKASGFLNKIAGDRKQDKEGGEQEDECQDIRVLTEASSAKQPFAFSCTSPLLTSGKARVTWYRHPSKVPVSTDWQARIHQEQSWLVFLPVAWGDSGTYRCVINDTDGCRQVHVNLTVFKKYGCGMSRNSQMNFPDGHEQILHVGKDDSLTCHLNFPKSCILDPVKWYKDCKEIKGERFIYWEKKLLVNNVSEEDRGSYACKASLTHAGRQFTVSRRIAVNVTENVGHEGRIPNITYPTNNTIEAQLGSTLTVNCTIIDSRDNTNLRSWRVGSTWVDVYYQESKRVQEGNETHVAFKEHAVYTVGITFLEVKMEDYGRPFTCHAGVSAAYFMLKPPAPDGRAYLIGGLLAITGAAALLLCVSSRFRIDIVLWYRSAFHSAGTIADGKLYDAYVLYPKPLRDCRSSDVDTLVLRALPEVLERQCGYKLFIFGRDEFPGQAVANVIDENIKLCRRLIIILVPEPLGFDLLKNMSEEQIAIYNALIQDGMKVILIEVEKVESYASMPESIQYLRQKHGSVQWSRDFTAQSPCAKARFWKKVRYLMPPKRFPPPSPASC</sequence>
<keyword evidence="4" id="KW-0732">Signal</keyword>
<dbReference type="InterPro" id="IPR007110">
    <property type="entry name" value="Ig-like_dom"/>
</dbReference>
<keyword evidence="5" id="KW-0677">Repeat</keyword>
<evidence type="ECO:0000256" key="2">
    <source>
        <dbReference type="ARBA" id="ARBA00009752"/>
    </source>
</evidence>
<dbReference type="Gene3D" id="3.40.50.10140">
    <property type="entry name" value="Toll/interleukin-1 receptor homology (TIR) domain"/>
    <property type="match status" value="1"/>
</dbReference>
<dbReference type="InterPro" id="IPR000157">
    <property type="entry name" value="TIR_dom"/>
</dbReference>
<dbReference type="InterPro" id="IPR003598">
    <property type="entry name" value="Ig_sub2"/>
</dbReference>
<comment type="similarity">
    <text evidence="2">Belongs to the interleukin-1 receptor family.</text>
</comment>
<dbReference type="FunFam" id="2.60.40.10:FF:001302">
    <property type="entry name" value="Interleukin 1 receptor like 2"/>
    <property type="match status" value="1"/>
</dbReference>
<dbReference type="GO" id="GO:0016020">
    <property type="term" value="C:membrane"/>
    <property type="evidence" value="ECO:0007669"/>
    <property type="project" value="UniProtKB-SubCell"/>
</dbReference>
<evidence type="ECO:0000256" key="16">
    <source>
        <dbReference type="ARBA" id="ARBA00077806"/>
    </source>
</evidence>
<evidence type="ECO:0000256" key="3">
    <source>
        <dbReference type="ARBA" id="ARBA00022692"/>
    </source>
</evidence>
<dbReference type="InterPro" id="IPR013783">
    <property type="entry name" value="Ig-like_fold"/>
</dbReference>
<evidence type="ECO:0000256" key="7">
    <source>
        <dbReference type="ARBA" id="ARBA00022989"/>
    </source>
</evidence>
<evidence type="ECO:0000256" key="6">
    <source>
        <dbReference type="ARBA" id="ARBA00022801"/>
    </source>
</evidence>
<evidence type="ECO:0000256" key="12">
    <source>
        <dbReference type="ARBA" id="ARBA00023180"/>
    </source>
</evidence>
<evidence type="ECO:0000256" key="10">
    <source>
        <dbReference type="ARBA" id="ARBA00023157"/>
    </source>
</evidence>
<keyword evidence="7 18" id="KW-1133">Transmembrane helix</keyword>
<dbReference type="PROSITE" id="PS50104">
    <property type="entry name" value="TIR"/>
    <property type="match status" value="1"/>
</dbReference>
<dbReference type="FunFam" id="2.60.40.10:FF:000188">
    <property type="entry name" value="Interleukin-1 receptor accessory protein-like 1"/>
    <property type="match status" value="1"/>
</dbReference>
<dbReference type="Proteomes" id="UP000052978">
    <property type="component" value="Unassembled WGS sequence"/>
</dbReference>
<dbReference type="PRINTS" id="PR01537">
    <property type="entry name" value="INTRLKN1R1F"/>
</dbReference>
<evidence type="ECO:0000256" key="14">
    <source>
        <dbReference type="ARBA" id="ARBA00064834"/>
    </source>
</evidence>
<protein>
    <recommendedName>
        <fullName evidence="15">Interleukin-1 receptor-like 2</fullName>
    </recommendedName>
    <alternativeName>
        <fullName evidence="16">IL-36 receptor</fullName>
    </alternativeName>
    <alternativeName>
        <fullName evidence="17">Interleukin-1 receptor-related protein 2</fullName>
    </alternativeName>
</protein>
<dbReference type="Gene3D" id="2.60.40.10">
    <property type="entry name" value="Immunoglobulins"/>
    <property type="match status" value="3"/>
</dbReference>
<accession>S7N0I1</accession>
<evidence type="ECO:0000256" key="18">
    <source>
        <dbReference type="SAM" id="Phobius"/>
    </source>
</evidence>
<reference evidence="21 22" key="1">
    <citation type="journal article" date="2013" name="Nat. Commun.">
        <title>Genome analysis reveals insights into physiology and longevity of the Brandt's bat Myotis brandtii.</title>
        <authorList>
            <person name="Seim I."/>
            <person name="Fang X."/>
            <person name="Xiong Z."/>
            <person name="Lobanov A.V."/>
            <person name="Huang Z."/>
            <person name="Ma S."/>
            <person name="Feng Y."/>
            <person name="Turanov A.A."/>
            <person name="Zhu Y."/>
            <person name="Lenz T.L."/>
            <person name="Gerashchenko M.V."/>
            <person name="Fan D."/>
            <person name="Hee Yim S."/>
            <person name="Yao X."/>
            <person name="Jordan D."/>
            <person name="Xiong Y."/>
            <person name="Ma Y."/>
            <person name="Lyapunov A.N."/>
            <person name="Chen G."/>
            <person name="Kulakova O.I."/>
            <person name="Sun Y."/>
            <person name="Lee S.G."/>
            <person name="Bronson R.T."/>
            <person name="Moskalev A.A."/>
            <person name="Sunyaev S.R."/>
            <person name="Zhang G."/>
            <person name="Krogh A."/>
            <person name="Wang J."/>
            <person name="Gladyshev V.N."/>
        </authorList>
    </citation>
    <scope>NUCLEOTIDE SEQUENCE [LARGE SCALE GENOMIC DNA]</scope>
</reference>
<dbReference type="SUPFAM" id="SSF48726">
    <property type="entry name" value="Immunoglobulin"/>
    <property type="match status" value="2"/>
</dbReference>
<feature type="transmembrane region" description="Helical" evidence="18">
    <location>
        <begin position="356"/>
        <end position="375"/>
    </location>
</feature>
<dbReference type="PANTHER" id="PTHR11890">
    <property type="entry name" value="INTERLEUKIN-1 RECEPTOR FAMILY MEMBER"/>
    <property type="match status" value="1"/>
</dbReference>
<dbReference type="AlphaFoldDB" id="S7N0I1"/>
<evidence type="ECO:0000256" key="8">
    <source>
        <dbReference type="ARBA" id="ARBA00023027"/>
    </source>
</evidence>
<keyword evidence="8" id="KW-0520">NAD</keyword>
<evidence type="ECO:0000256" key="5">
    <source>
        <dbReference type="ARBA" id="ARBA00022737"/>
    </source>
</evidence>
<comment type="subunit">
    <text evidence="14">Interacts with IL1RAP; the association is enhanced by IL36B indicative for an functional signaling complex and inhibited by IL36RN.</text>
</comment>
<dbReference type="SMART" id="SM00408">
    <property type="entry name" value="IGc2"/>
    <property type="match status" value="2"/>
</dbReference>
<feature type="domain" description="TIR" evidence="19">
    <location>
        <begin position="401"/>
        <end position="556"/>
    </location>
</feature>
<evidence type="ECO:0000256" key="15">
    <source>
        <dbReference type="ARBA" id="ARBA00069797"/>
    </source>
</evidence>
<dbReference type="Pfam" id="PF13895">
    <property type="entry name" value="Ig_2"/>
    <property type="match status" value="1"/>
</dbReference>